<dbReference type="OrthoDB" id="1679483at2"/>
<name>A0A517DZY3_9FIRM</name>
<reference evidence="2 3" key="1">
    <citation type="submission" date="2019-02" db="EMBL/GenBank/DDBJ databases">
        <title>Closed genome of Sporomusa termitida DSM 4440.</title>
        <authorList>
            <person name="Poehlein A."/>
            <person name="Daniel R."/>
        </authorList>
    </citation>
    <scope>NUCLEOTIDE SEQUENCE [LARGE SCALE GENOMIC DNA]</scope>
    <source>
        <strain evidence="2 3">DSM 4440</strain>
    </source>
</reference>
<sequence length="187" mass="22412">MGTVHESSRQVLQAQVEFSKLREAAWLGDCLWSWQWWLLVVLLFLPWIIWWRLVDRKRLCEICLFGMFVLATASWMDELGTDLILWYYPYKVIPWYPQLIPINYSILPIIYMLIYQYARQWSSYIMAMIVMSAIFSWVAEPALAFMGIYQVVTWKFSYSFPVYLMIAISHRWLLEWILAISKKAGKQ</sequence>
<feature type="transmembrane region" description="Helical" evidence="1">
    <location>
        <begin position="95"/>
        <end position="114"/>
    </location>
</feature>
<feature type="transmembrane region" description="Helical" evidence="1">
    <location>
        <begin position="126"/>
        <end position="148"/>
    </location>
</feature>
<keyword evidence="1" id="KW-0472">Membrane</keyword>
<evidence type="ECO:0000313" key="2">
    <source>
        <dbReference type="EMBL" id="QDR82911.1"/>
    </source>
</evidence>
<gene>
    <name evidence="2" type="ORF">SPTER_43590</name>
</gene>
<dbReference type="KEGG" id="sted:SPTER_43590"/>
<keyword evidence="1" id="KW-0812">Transmembrane</keyword>
<feature type="transmembrane region" description="Helical" evidence="1">
    <location>
        <begin position="58"/>
        <end position="75"/>
    </location>
</feature>
<evidence type="ECO:0000313" key="3">
    <source>
        <dbReference type="Proteomes" id="UP000320776"/>
    </source>
</evidence>
<organism evidence="2 3">
    <name type="scientific">Sporomusa termitida</name>
    <dbReference type="NCBI Taxonomy" id="2377"/>
    <lineage>
        <taxon>Bacteria</taxon>
        <taxon>Bacillati</taxon>
        <taxon>Bacillota</taxon>
        <taxon>Negativicutes</taxon>
        <taxon>Selenomonadales</taxon>
        <taxon>Sporomusaceae</taxon>
        <taxon>Sporomusa</taxon>
    </lineage>
</organism>
<dbReference type="NCBIfam" id="NF041644">
    <property type="entry name" value="CBO0543_fam"/>
    <property type="match status" value="1"/>
</dbReference>
<dbReference type="AlphaFoldDB" id="A0A517DZY3"/>
<proteinExistence type="predicted"/>
<dbReference type="EMBL" id="CP036259">
    <property type="protein sequence ID" value="QDR82911.1"/>
    <property type="molecule type" value="Genomic_DNA"/>
</dbReference>
<dbReference type="RefSeq" id="WP_144352245.1">
    <property type="nucleotide sequence ID" value="NZ_CP036259.1"/>
</dbReference>
<protein>
    <submittedName>
        <fullName evidence="2">Uncharacterized protein</fullName>
    </submittedName>
</protein>
<evidence type="ECO:0000256" key="1">
    <source>
        <dbReference type="SAM" id="Phobius"/>
    </source>
</evidence>
<feature type="transmembrane region" description="Helical" evidence="1">
    <location>
        <begin position="160"/>
        <end position="180"/>
    </location>
</feature>
<accession>A0A517DZY3</accession>
<feature type="transmembrane region" description="Helical" evidence="1">
    <location>
        <begin position="34"/>
        <end position="51"/>
    </location>
</feature>
<keyword evidence="1" id="KW-1133">Transmembrane helix</keyword>
<keyword evidence="3" id="KW-1185">Reference proteome</keyword>
<dbReference type="InterPro" id="IPR048147">
    <property type="entry name" value="CBO0543-like"/>
</dbReference>
<dbReference type="Proteomes" id="UP000320776">
    <property type="component" value="Chromosome"/>
</dbReference>